<feature type="transmembrane region" description="Helical" evidence="1">
    <location>
        <begin position="106"/>
        <end position="127"/>
    </location>
</feature>
<comment type="caution">
    <text evidence="2">The sequence shown here is derived from an EMBL/GenBank/DDBJ whole genome shotgun (WGS) entry which is preliminary data.</text>
</comment>
<protein>
    <submittedName>
        <fullName evidence="2">Uncharacterized protein</fullName>
    </submittedName>
</protein>
<organism evidence="2 3">
    <name type="scientific">Craurococcus roseus</name>
    <dbReference type="NCBI Taxonomy" id="77585"/>
    <lineage>
        <taxon>Bacteria</taxon>
        <taxon>Pseudomonadati</taxon>
        <taxon>Pseudomonadota</taxon>
        <taxon>Alphaproteobacteria</taxon>
        <taxon>Acetobacterales</taxon>
        <taxon>Acetobacteraceae</taxon>
        <taxon>Craurococcus</taxon>
    </lineage>
</organism>
<feature type="transmembrane region" description="Helical" evidence="1">
    <location>
        <begin position="74"/>
        <end position="94"/>
    </location>
</feature>
<feature type="transmembrane region" description="Helical" evidence="1">
    <location>
        <begin position="46"/>
        <end position="68"/>
    </location>
</feature>
<accession>A0ABN1FY23</accession>
<dbReference type="RefSeq" id="WP_343897450.1">
    <property type="nucleotide sequence ID" value="NZ_BAAAFZ010000072.1"/>
</dbReference>
<evidence type="ECO:0000313" key="2">
    <source>
        <dbReference type="EMBL" id="GAA0600197.1"/>
    </source>
</evidence>
<dbReference type="EMBL" id="BAAAFZ010000072">
    <property type="protein sequence ID" value="GAA0600197.1"/>
    <property type="molecule type" value="Genomic_DNA"/>
</dbReference>
<reference evidence="2 3" key="1">
    <citation type="journal article" date="2019" name="Int. J. Syst. Evol. Microbiol.">
        <title>The Global Catalogue of Microorganisms (GCM) 10K type strain sequencing project: providing services to taxonomists for standard genome sequencing and annotation.</title>
        <authorList>
            <consortium name="The Broad Institute Genomics Platform"/>
            <consortium name="The Broad Institute Genome Sequencing Center for Infectious Disease"/>
            <person name="Wu L."/>
            <person name="Ma J."/>
        </authorList>
    </citation>
    <scope>NUCLEOTIDE SEQUENCE [LARGE SCALE GENOMIC DNA]</scope>
    <source>
        <strain evidence="2 3">JCM 9933</strain>
    </source>
</reference>
<name>A0ABN1FY23_9PROT</name>
<keyword evidence="3" id="KW-1185">Reference proteome</keyword>
<keyword evidence="1" id="KW-1133">Transmembrane helix</keyword>
<keyword evidence="1" id="KW-0472">Membrane</keyword>
<evidence type="ECO:0000313" key="3">
    <source>
        <dbReference type="Proteomes" id="UP001501588"/>
    </source>
</evidence>
<dbReference type="Proteomes" id="UP001501588">
    <property type="component" value="Unassembled WGS sequence"/>
</dbReference>
<keyword evidence="1" id="KW-0812">Transmembrane</keyword>
<evidence type="ECO:0000256" key="1">
    <source>
        <dbReference type="SAM" id="Phobius"/>
    </source>
</evidence>
<sequence length="131" mass="13558">MDSIEPNLVPLLWFALCCTVACVAFLVLAGAFPLSSRPDLAGSPVGAALALGNALLLVVLVAGTAWYGLSHLRWTSLVIAGGSVFLFAPGLFHLWPERWRDGRAGLAVLSCMLGGSIAALRAVAGVFPTPA</sequence>
<proteinExistence type="predicted"/>
<feature type="transmembrane region" description="Helical" evidence="1">
    <location>
        <begin position="12"/>
        <end position="34"/>
    </location>
</feature>
<gene>
    <name evidence="2" type="ORF">GCM10009416_42770</name>
</gene>